<evidence type="ECO:0000256" key="1">
    <source>
        <dbReference type="SAM" id="SignalP"/>
    </source>
</evidence>
<reference evidence="2" key="1">
    <citation type="submission" date="2020-10" db="EMBL/GenBank/DDBJ databases">
        <authorList>
            <person name="Gilroy R."/>
        </authorList>
    </citation>
    <scope>NUCLEOTIDE SEQUENCE</scope>
    <source>
        <strain evidence="2">11687</strain>
    </source>
</reference>
<reference evidence="2" key="2">
    <citation type="journal article" date="2021" name="PeerJ">
        <title>Extensive microbial diversity within the chicken gut microbiome revealed by metagenomics and culture.</title>
        <authorList>
            <person name="Gilroy R."/>
            <person name="Ravi A."/>
            <person name="Getino M."/>
            <person name="Pursley I."/>
            <person name="Horton D.L."/>
            <person name="Alikhan N.F."/>
            <person name="Baker D."/>
            <person name="Gharbi K."/>
            <person name="Hall N."/>
            <person name="Watson M."/>
            <person name="Adriaenssens E.M."/>
            <person name="Foster-Nyarko E."/>
            <person name="Jarju S."/>
            <person name="Secka A."/>
            <person name="Antonio M."/>
            <person name="Oren A."/>
            <person name="Chaudhuri R.R."/>
            <person name="La Ragione R."/>
            <person name="Hildebrand F."/>
            <person name="Pallen M.J."/>
        </authorList>
    </citation>
    <scope>NUCLEOTIDE SEQUENCE</scope>
    <source>
        <strain evidence="2">11687</strain>
    </source>
</reference>
<gene>
    <name evidence="2" type="ORF">IAC57_05860</name>
</gene>
<feature type="non-terminal residue" evidence="2">
    <location>
        <position position="644"/>
    </location>
</feature>
<accession>A0A9D1SGI5</accession>
<comment type="caution">
    <text evidence="2">The sequence shown here is derived from an EMBL/GenBank/DDBJ whole genome shotgun (WGS) entry which is preliminary data.</text>
</comment>
<dbReference type="AlphaFoldDB" id="A0A9D1SGI5"/>
<proteinExistence type="predicted"/>
<evidence type="ECO:0000313" key="2">
    <source>
        <dbReference type="EMBL" id="HIU59614.1"/>
    </source>
</evidence>
<protein>
    <submittedName>
        <fullName evidence="2">Uncharacterized protein</fullName>
    </submittedName>
</protein>
<organism evidence="2 3">
    <name type="scientific">Candidatus Scatosoma pullistercoris</name>
    <dbReference type="NCBI Taxonomy" id="2840934"/>
    <lineage>
        <taxon>Bacteria</taxon>
        <taxon>Bacillati</taxon>
        <taxon>Bacillota</taxon>
        <taxon>Clostridia</taxon>
        <taxon>Candidatus Scatosoma</taxon>
    </lineage>
</organism>
<dbReference type="EMBL" id="DVMZ01000158">
    <property type="protein sequence ID" value="HIU59614.1"/>
    <property type="molecule type" value="Genomic_DNA"/>
</dbReference>
<feature type="chain" id="PRO_5038417821" evidence="1">
    <location>
        <begin position="26"/>
        <end position="644"/>
    </location>
</feature>
<dbReference type="Gene3D" id="3.20.20.80">
    <property type="entry name" value="Glycosidases"/>
    <property type="match status" value="1"/>
</dbReference>
<feature type="signal peptide" evidence="1">
    <location>
        <begin position="1"/>
        <end position="25"/>
    </location>
</feature>
<name>A0A9D1SGI5_9FIRM</name>
<evidence type="ECO:0000313" key="3">
    <source>
        <dbReference type="Proteomes" id="UP000824081"/>
    </source>
</evidence>
<dbReference type="PROSITE" id="PS51257">
    <property type="entry name" value="PROKAR_LIPOPROTEIN"/>
    <property type="match status" value="1"/>
</dbReference>
<sequence length="644" mass="71698">MTTNKRSGKKGRALALGMAAALALAGCGGKTDSSSGESGLSFDTRGLTPQQYSIANLTAVDDYGRTVEICDPSDAEKKYVGLFYFAWLGSQDNMEGIYDISELEKLGADSPLYDPHDTTGQSPAHEFHFASEPLYGYYSMKDPWIIARHVELLTMAGIDYVLLDYTNSVTYNDVAELLLETLRRFKDQGWDVPGVGFYTNTGTATTVKNVYETFYRSGKYDDLWFRFDGDSRPVIVGASTANGGASDQESGFLSTDSEEYKYFNFYESQWPSTGVVNDEKGLPWLQWGSPVPNLNGNISVSVAQHSSASPYFSEQRPSSSRGFDGSEVQEEWWLGQNFQWQWDNALQYDSADMVSNIFVTGWNEWTAIKYITGDGQGGANSTSGWTGRDVFFVDGYNAEYSRDIEMGREFGDGFYLQLVSNTRKFKFNEASRYRMDTRTISDLSDLSVWRNVFVEYADFSGDAMARDGENAAKDPHVYVDNSNRNDIVTIKVIHDDEYVWFYVETAEDITAHEDGDTTWMNLLISAGDTSTSFAGFNYIINRNPGADGKTSVEKCSEAGFHWTNAGEAEYFVSGNKFVCQIPLSVLGVDPDDVRLSFKVTDNVRKADWMQSAGDAEGVRETGTLDILDYYITGDSAPIGRFGYA</sequence>
<dbReference type="Proteomes" id="UP000824081">
    <property type="component" value="Unassembled WGS sequence"/>
</dbReference>
<keyword evidence="1" id="KW-0732">Signal</keyword>